<dbReference type="PROSITE" id="PS50234">
    <property type="entry name" value="VWFA"/>
    <property type="match status" value="1"/>
</dbReference>
<evidence type="ECO:0000259" key="1">
    <source>
        <dbReference type="PROSITE" id="PS50234"/>
    </source>
</evidence>
<dbReference type="EMBL" id="PVBR01000022">
    <property type="protein sequence ID" value="PRD41304.1"/>
    <property type="molecule type" value="Genomic_DNA"/>
</dbReference>
<comment type="caution">
    <text evidence="2">The sequence shown here is derived from an EMBL/GenBank/DDBJ whole genome shotgun (WGS) entry which is preliminary data.</text>
</comment>
<dbReference type="Proteomes" id="UP000239434">
    <property type="component" value="Unassembled WGS sequence"/>
</dbReference>
<dbReference type="InterPro" id="IPR036465">
    <property type="entry name" value="vWFA_dom_sf"/>
</dbReference>
<keyword evidence="3" id="KW-1185">Reference proteome</keyword>
<dbReference type="AlphaFoldDB" id="A0A2S9IL90"/>
<evidence type="ECO:0000313" key="2">
    <source>
        <dbReference type="EMBL" id="PRD41304.1"/>
    </source>
</evidence>
<proteinExistence type="predicted"/>
<feature type="domain" description="VWFA" evidence="1">
    <location>
        <begin position="37"/>
        <end position="181"/>
    </location>
</feature>
<dbReference type="Pfam" id="PF13519">
    <property type="entry name" value="VWA_2"/>
    <property type="match status" value="1"/>
</dbReference>
<gene>
    <name evidence="2" type="ORF">C5748_22480</name>
</gene>
<dbReference type="SUPFAM" id="SSF53300">
    <property type="entry name" value="vWA-like"/>
    <property type="match status" value="1"/>
</dbReference>
<evidence type="ECO:0000313" key="3">
    <source>
        <dbReference type="Proteomes" id="UP000239434"/>
    </source>
</evidence>
<name>A0A2S9IL90_9HYPH</name>
<sequence length="333" mass="35880">MPRAVRDFRFALLAAALVALCVALARPSWTLPRPAYDLLLVVDVTGSMNARDYMLDGNPAARLDAVKKTLRDLIARLPCRSRVGLGIFTERRSFLLFEPVELCDNYSVVDAAIASLEWRMAWEGDSRIASGLNSAMEIARSLDADLVFLTDGHEAPPLPASGAPPFEGEPGKVGGLIVGIGGGSLVPIPKFDDMGREIGFFAMADVPQENRLGLPPADASSRPGWHPRNAPFGGEAPRGNEHLTSLRGEYLQTLARRIELGYVRLQDARQLEAALAENASRRMIETAVDLSPIPAAIALAALVACYGALPLSRLVGPQRGTSHISHKNERTTS</sequence>
<organism evidence="2 3">
    <name type="scientific">Phyllobacterium phragmitis</name>
    <dbReference type="NCBI Taxonomy" id="2670329"/>
    <lineage>
        <taxon>Bacteria</taxon>
        <taxon>Pseudomonadati</taxon>
        <taxon>Pseudomonadota</taxon>
        <taxon>Alphaproteobacteria</taxon>
        <taxon>Hyphomicrobiales</taxon>
        <taxon>Phyllobacteriaceae</taxon>
        <taxon>Phyllobacterium</taxon>
    </lineage>
</organism>
<dbReference type="InterPro" id="IPR002035">
    <property type="entry name" value="VWF_A"/>
</dbReference>
<reference evidence="2 3" key="1">
    <citation type="submission" date="2018-02" db="EMBL/GenBank/DDBJ databases">
        <title>The draft genome of Phyllobacterium sp. 1N-3.</title>
        <authorList>
            <person name="Liu L."/>
            <person name="Li L."/>
            <person name="Zhang X."/>
            <person name="Wang T."/>
            <person name="Liang L."/>
        </authorList>
    </citation>
    <scope>NUCLEOTIDE SEQUENCE [LARGE SCALE GENOMIC DNA]</scope>
    <source>
        <strain evidence="2 3">1N-3</strain>
    </source>
</reference>
<dbReference type="Gene3D" id="3.40.50.410">
    <property type="entry name" value="von Willebrand factor, type A domain"/>
    <property type="match status" value="1"/>
</dbReference>
<protein>
    <submittedName>
        <fullName evidence="2">VWA domain-containing protein</fullName>
    </submittedName>
</protein>
<accession>A0A2S9IL90</accession>
<dbReference type="CDD" id="cd00198">
    <property type="entry name" value="vWFA"/>
    <property type="match status" value="1"/>
</dbReference>
<dbReference type="SMART" id="SM00327">
    <property type="entry name" value="VWA"/>
    <property type="match status" value="1"/>
</dbReference>